<dbReference type="InterPro" id="IPR027417">
    <property type="entry name" value="P-loop_NTPase"/>
</dbReference>
<dbReference type="EMBL" id="KX009062">
    <property type="protein sequence ID" value="ARO45165.1"/>
    <property type="molecule type" value="Genomic_DNA"/>
</dbReference>
<organism evidence="5">
    <name type="scientific">Pseudomonas syringae pv. actinidiae</name>
    <dbReference type="NCBI Taxonomy" id="103796"/>
    <lineage>
        <taxon>Bacteria</taxon>
        <taxon>Pseudomonadati</taxon>
        <taxon>Pseudomonadota</taxon>
        <taxon>Gammaproteobacteria</taxon>
        <taxon>Pseudomonadales</taxon>
        <taxon>Pseudomonadaceae</taxon>
        <taxon>Pseudomonas</taxon>
        <taxon>Pseudomonas syringae</taxon>
    </lineage>
</organism>
<dbReference type="Gene3D" id="3.40.50.300">
    <property type="entry name" value="P-loop containing nucleotide triphosphate hydrolases"/>
    <property type="match status" value="1"/>
</dbReference>
<protein>
    <submittedName>
        <fullName evidence="5">Chromosome (Plasmid) partitioning protein ParA</fullName>
    </submittedName>
</protein>
<dbReference type="PANTHER" id="PTHR13696:SF99">
    <property type="entry name" value="COBYRINIC ACID AC-DIAMIDE SYNTHASE"/>
    <property type="match status" value="1"/>
</dbReference>
<accession>A0A2P0QFS0</accession>
<keyword evidence="5" id="KW-0614">Plasmid</keyword>
<evidence type="ECO:0000313" key="4">
    <source>
        <dbReference type="EMBL" id="ARO45165.1"/>
    </source>
</evidence>
<dbReference type="InterPro" id="IPR050678">
    <property type="entry name" value="DNA_Partitioning_ATPase"/>
</dbReference>
<geneLocation type="plasmid" evidence="2">
    <name>pUR_RT594</name>
</geneLocation>
<dbReference type="Pfam" id="PF13614">
    <property type="entry name" value="AAA_31"/>
    <property type="match status" value="1"/>
</dbReference>
<dbReference type="CDD" id="cd02042">
    <property type="entry name" value="ParAB_family"/>
    <property type="match status" value="1"/>
</dbReference>
<sequence>MKVVTVTNQKGGVGKTAIAIHLSMLAGEQEKRVLMLDLDEGDLSSFFPATDDDDDTQYLMSSHLFDDSQAVGQPRQVGPNMWLVEADVPLLDVDEMHLDVVHRLKHALSAYSESFDICIIDTPPNLQRRMVGALIAADCVVSPFNISPFTLARMPKLMRTIENVQDEYNPNLTFLGFLPNMVNSRSPDEIDALPGLREGYGDLIFDEQIIYRPCINKSLGNGLPVWKRANGSSQRIAGREMKSACNSILSKIWAN</sequence>
<dbReference type="PANTHER" id="PTHR13696">
    <property type="entry name" value="P-LOOP CONTAINING NUCLEOSIDE TRIPHOSPHATE HYDROLASE"/>
    <property type="match status" value="1"/>
</dbReference>
<evidence type="ECO:0000259" key="1">
    <source>
        <dbReference type="Pfam" id="PF13614"/>
    </source>
</evidence>
<dbReference type="InterPro" id="IPR025669">
    <property type="entry name" value="AAA_dom"/>
</dbReference>
<dbReference type="EMBL" id="KX009060">
    <property type="protein sequence ID" value="ARO44969.1"/>
    <property type="molecule type" value="Genomic_DNA"/>
</dbReference>
<dbReference type="AlphaFoldDB" id="A0A2P0QFS0"/>
<geneLocation type="plasmid" evidence="5">
    <name>pPU_RT811</name>
</geneLocation>
<evidence type="ECO:0000313" key="5">
    <source>
        <dbReference type="EMBL" id="ARO45207.1"/>
    </source>
</evidence>
<geneLocation type="plasmid" evidence="3">
    <name>pUR_RT652</name>
</geneLocation>
<evidence type="ECO:0000313" key="3">
    <source>
        <dbReference type="EMBL" id="ARO45074.1"/>
    </source>
</evidence>
<proteinExistence type="predicted"/>
<dbReference type="RefSeq" id="WP_074321325.1">
    <property type="nucleotide sequence ID" value="NZ_CP017011.1"/>
</dbReference>
<geneLocation type="plasmid" evidence="4">
    <name>pUR_B4A</name>
</geneLocation>
<reference evidence="5" key="1">
    <citation type="submission" date="2016-03" db="EMBL/GenBank/DDBJ databases">
        <title>The evolution of Pseudomonas syringae pv. actinidiae in New Zealand.</title>
        <authorList>
            <person name="Taiaroa G."/>
            <person name="Poulter R.T.M."/>
            <person name="Lamont I."/>
            <person name="Stockwell P."/>
            <person name="Butler M.I."/>
        </authorList>
    </citation>
    <scope>NUCLEOTIDE SEQUENCE</scope>
    <source>
        <strain evidence="4">B4A</strain>
        <strain evidence="2">RT594</strain>
        <strain evidence="3">RT652</strain>
        <strain evidence="5">RT811</strain>
        <plasmid evidence="5">pPU_RT811</plasmid>
        <plasmid evidence="4">pUR_B4A</plasmid>
        <plasmid evidence="2">pUR_RT594</plasmid>
        <plasmid evidence="3">pUR_RT652</plasmid>
    </source>
</reference>
<dbReference type="EMBL" id="KX009061">
    <property type="protein sequence ID" value="ARO45074.1"/>
    <property type="molecule type" value="Genomic_DNA"/>
</dbReference>
<dbReference type="SUPFAM" id="SSF52540">
    <property type="entry name" value="P-loop containing nucleoside triphosphate hydrolases"/>
    <property type="match status" value="1"/>
</dbReference>
<dbReference type="EMBL" id="KX009063">
    <property type="protein sequence ID" value="ARO45207.1"/>
    <property type="molecule type" value="Genomic_DNA"/>
</dbReference>
<feature type="domain" description="AAA" evidence="1">
    <location>
        <begin position="1"/>
        <end position="173"/>
    </location>
</feature>
<name>A0A2P0QFS0_PSESF</name>
<evidence type="ECO:0000313" key="2">
    <source>
        <dbReference type="EMBL" id="ARO44969.1"/>
    </source>
</evidence>